<keyword evidence="1" id="KW-0472">Membrane</keyword>
<evidence type="ECO:0000313" key="4">
    <source>
        <dbReference type="Proteomes" id="UP000734854"/>
    </source>
</evidence>
<evidence type="ECO:0000259" key="2">
    <source>
        <dbReference type="Pfam" id="PF07727"/>
    </source>
</evidence>
<keyword evidence="4" id="KW-1185">Reference proteome</keyword>
<evidence type="ECO:0000313" key="3">
    <source>
        <dbReference type="EMBL" id="KAG6470163.1"/>
    </source>
</evidence>
<keyword evidence="1" id="KW-0812">Transmembrane</keyword>
<comment type="caution">
    <text evidence="3">The sequence shown here is derived from an EMBL/GenBank/DDBJ whole genome shotgun (WGS) entry which is preliminary data.</text>
</comment>
<dbReference type="Pfam" id="PF07727">
    <property type="entry name" value="RVT_2"/>
    <property type="match status" value="1"/>
</dbReference>
<evidence type="ECO:0000256" key="1">
    <source>
        <dbReference type="SAM" id="Phobius"/>
    </source>
</evidence>
<reference evidence="3 4" key="1">
    <citation type="submission" date="2020-08" db="EMBL/GenBank/DDBJ databases">
        <title>Plant Genome Project.</title>
        <authorList>
            <person name="Zhang R.-G."/>
        </authorList>
    </citation>
    <scope>NUCLEOTIDE SEQUENCE [LARGE SCALE GENOMIC DNA]</scope>
    <source>
        <tissue evidence="3">Rhizome</tissue>
    </source>
</reference>
<organism evidence="3 4">
    <name type="scientific">Zingiber officinale</name>
    <name type="common">Ginger</name>
    <name type="synonym">Amomum zingiber</name>
    <dbReference type="NCBI Taxonomy" id="94328"/>
    <lineage>
        <taxon>Eukaryota</taxon>
        <taxon>Viridiplantae</taxon>
        <taxon>Streptophyta</taxon>
        <taxon>Embryophyta</taxon>
        <taxon>Tracheophyta</taxon>
        <taxon>Spermatophyta</taxon>
        <taxon>Magnoliopsida</taxon>
        <taxon>Liliopsida</taxon>
        <taxon>Zingiberales</taxon>
        <taxon>Zingiberaceae</taxon>
        <taxon>Zingiber</taxon>
    </lineage>
</organism>
<dbReference type="InterPro" id="IPR013103">
    <property type="entry name" value="RVT_2"/>
</dbReference>
<sequence length="120" mass="13309">MEILLGFGGEIKGSKVCNLKKTLYGLRQSPSAGLVGGVTALLLYVYDIIVIANDEKEKKVLKNCLTKEFGIKDLKSLKYFLVIELAPSRQDIFISQQGYVVDLLKEISNLACKHASNSNW</sequence>
<dbReference type="Proteomes" id="UP000734854">
    <property type="component" value="Unassembled WGS sequence"/>
</dbReference>
<accession>A0A8J5EQC0</accession>
<name>A0A8J5EQC0_ZINOF</name>
<proteinExistence type="predicted"/>
<keyword evidence="1" id="KW-1133">Transmembrane helix</keyword>
<feature type="transmembrane region" description="Helical" evidence="1">
    <location>
        <begin position="32"/>
        <end position="52"/>
    </location>
</feature>
<feature type="domain" description="Reverse transcriptase Ty1/copia-type" evidence="2">
    <location>
        <begin position="42"/>
        <end position="108"/>
    </location>
</feature>
<protein>
    <recommendedName>
        <fullName evidence="2">Reverse transcriptase Ty1/copia-type domain-containing protein</fullName>
    </recommendedName>
</protein>
<dbReference type="AlphaFoldDB" id="A0A8J5EQC0"/>
<dbReference type="EMBL" id="JACMSC010000021">
    <property type="protein sequence ID" value="KAG6470163.1"/>
    <property type="molecule type" value="Genomic_DNA"/>
</dbReference>
<gene>
    <name evidence="3" type="ORF">ZIOFF_071220</name>
</gene>